<proteinExistence type="predicted"/>
<keyword evidence="4 5" id="KW-0067">ATP-binding</keyword>
<dbReference type="InterPro" id="IPR013986">
    <property type="entry name" value="DExx_box_DNA_helicase_dom_sf"/>
</dbReference>
<dbReference type="Proteomes" id="UP001597541">
    <property type="component" value="Unassembled WGS sequence"/>
</dbReference>
<evidence type="ECO:0000313" key="8">
    <source>
        <dbReference type="Proteomes" id="UP001597541"/>
    </source>
</evidence>
<dbReference type="Pfam" id="PF00580">
    <property type="entry name" value="UvrD-helicase"/>
    <property type="match status" value="1"/>
</dbReference>
<evidence type="ECO:0000313" key="7">
    <source>
        <dbReference type="EMBL" id="MFD2611756.1"/>
    </source>
</evidence>
<evidence type="ECO:0000256" key="5">
    <source>
        <dbReference type="PROSITE-ProRule" id="PRU00560"/>
    </source>
</evidence>
<keyword evidence="2 5" id="KW-0378">Hydrolase</keyword>
<dbReference type="EMBL" id="JBHUME010000005">
    <property type="protein sequence ID" value="MFD2611756.1"/>
    <property type="molecule type" value="Genomic_DNA"/>
</dbReference>
<keyword evidence="1 5" id="KW-0547">Nucleotide-binding</keyword>
<accession>A0ABW5P8Z4</accession>
<gene>
    <name evidence="7" type="ORF">ACFSUF_04890</name>
</gene>
<dbReference type="Gene3D" id="1.10.10.160">
    <property type="match status" value="1"/>
</dbReference>
<evidence type="ECO:0000256" key="2">
    <source>
        <dbReference type="ARBA" id="ARBA00022801"/>
    </source>
</evidence>
<dbReference type="SUPFAM" id="SSF52540">
    <property type="entry name" value="P-loop containing nucleoside triphosphate hydrolases"/>
    <property type="match status" value="1"/>
</dbReference>
<reference evidence="8" key="1">
    <citation type="journal article" date="2019" name="Int. J. Syst. Evol. Microbiol.">
        <title>The Global Catalogue of Microorganisms (GCM) 10K type strain sequencing project: providing services to taxonomists for standard genome sequencing and annotation.</title>
        <authorList>
            <consortium name="The Broad Institute Genomics Platform"/>
            <consortium name="The Broad Institute Genome Sequencing Center for Infectious Disease"/>
            <person name="Wu L."/>
            <person name="Ma J."/>
        </authorList>
    </citation>
    <scope>NUCLEOTIDE SEQUENCE [LARGE SCALE GENOMIC DNA]</scope>
    <source>
        <strain evidence="8">KCTC 3950</strain>
    </source>
</reference>
<evidence type="ECO:0000256" key="3">
    <source>
        <dbReference type="ARBA" id="ARBA00022806"/>
    </source>
</evidence>
<dbReference type="InterPro" id="IPR014016">
    <property type="entry name" value="UvrD-like_ATP-bd"/>
</dbReference>
<comment type="caution">
    <text evidence="7">The sequence shown here is derived from an EMBL/GenBank/DDBJ whole genome shotgun (WGS) entry which is preliminary data.</text>
</comment>
<feature type="binding site" evidence="5">
    <location>
        <begin position="210"/>
        <end position="217"/>
    </location>
    <ligand>
        <name>ATP</name>
        <dbReference type="ChEBI" id="CHEBI:30616"/>
    </ligand>
</feature>
<evidence type="ECO:0000256" key="1">
    <source>
        <dbReference type="ARBA" id="ARBA00022741"/>
    </source>
</evidence>
<dbReference type="InterPro" id="IPR027785">
    <property type="entry name" value="UvrD-like_helicase_C"/>
</dbReference>
<dbReference type="InterPro" id="IPR027417">
    <property type="entry name" value="P-loop_NTPase"/>
</dbReference>
<protein>
    <submittedName>
        <fullName evidence="7">HelD family protein</fullName>
    </submittedName>
</protein>
<dbReference type="PANTHER" id="PTHR11070:SF17">
    <property type="entry name" value="DNA HELICASE IV"/>
    <property type="match status" value="1"/>
</dbReference>
<dbReference type="RefSeq" id="WP_377600705.1">
    <property type="nucleotide sequence ID" value="NZ_JBHUME010000005.1"/>
</dbReference>
<name>A0ABW5P8Z4_9BACL</name>
<keyword evidence="3 5" id="KW-0347">Helicase</keyword>
<sequence>MEGKTQSAFAEEQLQLTKTAAVMDEQLSRLEGMSRYTGHDFTEQVLEETREARRRNLRSSLHEPYFARMDFEEQSPKAAELSPLYIGKKGIDHEATNKPLVIDWRAPVASLFYSFTGGSAPAAYDCPEGTIEGKVHLKRNIVIRQRELERVVDTYSGADGDGEASATDEFLLYRLGENKDNKLRDIVSTIQAEQDKIIRSPRQTALVIQGVAGSGKTTVALHRLAFLLYQYREQVRAERMIILAPNRMFLDYISGVLPELGVGDIQQTTFQDWALELLEHEVSLVDAAKELEHWFAVKAEDADQNEITPGRFKGSVEFLAYIDRCLVGMERRLMPRSEFEAWDTAVLPLTTINEWYTKEYAHYPLVKRKERVAARMERWLQMALDQVRDPNRRKDLKKKAAARLKAYMKEWGDTKPFSIYLEILAHADRSDLVPEELKSYVPSSLAEELSKNAKSRKIREEDLPALVYIRHALYGDEKRVKFDHVVIDEAQDFSPFQVALLKRFTRDTSFTILGDLSQGIHGYKGIRAWDEFLSLFDEGETGYYQLDRSYRSTMEIIDFANEVLLRGSGAPLLAVPVFRSGQDVGVHYAAPKQRGAELARLVRGLGETAAKTIAVIGRTAAACRELQRELAAEGIEASLLDAKQSAYGGGLSVVPVYLAKGLEFDAVVIADADERNYRGRPADAKLLYVACTRALHELHLLYSGTVSPLVKQ</sequence>
<dbReference type="PANTHER" id="PTHR11070">
    <property type="entry name" value="UVRD / RECB / PCRA DNA HELICASE FAMILY MEMBER"/>
    <property type="match status" value="1"/>
</dbReference>
<organism evidence="7 8">
    <name type="scientific">Paenibacillus gansuensis</name>
    <dbReference type="NCBI Taxonomy" id="306542"/>
    <lineage>
        <taxon>Bacteria</taxon>
        <taxon>Bacillati</taxon>
        <taxon>Bacillota</taxon>
        <taxon>Bacilli</taxon>
        <taxon>Bacillales</taxon>
        <taxon>Paenibacillaceae</taxon>
        <taxon>Paenibacillus</taxon>
    </lineage>
</organism>
<keyword evidence="8" id="KW-1185">Reference proteome</keyword>
<dbReference type="Pfam" id="PF13538">
    <property type="entry name" value="UvrD_C_2"/>
    <property type="match status" value="1"/>
</dbReference>
<dbReference type="Gene3D" id="3.40.50.300">
    <property type="entry name" value="P-loop containing nucleotide triphosphate hydrolases"/>
    <property type="match status" value="3"/>
</dbReference>
<evidence type="ECO:0000256" key="4">
    <source>
        <dbReference type="ARBA" id="ARBA00022840"/>
    </source>
</evidence>
<feature type="domain" description="UvrD-like helicase ATP-binding" evidence="6">
    <location>
        <begin position="189"/>
        <end position="553"/>
    </location>
</feature>
<dbReference type="InterPro" id="IPR000212">
    <property type="entry name" value="DNA_helicase_UvrD/REP"/>
</dbReference>
<dbReference type="PROSITE" id="PS51198">
    <property type="entry name" value="UVRD_HELICASE_ATP_BIND"/>
    <property type="match status" value="1"/>
</dbReference>
<evidence type="ECO:0000259" key="6">
    <source>
        <dbReference type="PROSITE" id="PS51198"/>
    </source>
</evidence>